<dbReference type="HAMAP" id="MF_00674">
    <property type="entry name" value="UPF0251"/>
    <property type="match status" value="1"/>
</dbReference>
<proteinExistence type="inferred from homology"/>
<dbReference type="OMA" id="PQVRHFY"/>
<dbReference type="EMBL" id="LGEX01000003">
    <property type="protein sequence ID" value="KUK07528.1"/>
    <property type="molecule type" value="Genomic_DNA"/>
</dbReference>
<evidence type="ECO:0000313" key="3">
    <source>
        <dbReference type="EMBL" id="KUJ94253.1"/>
    </source>
</evidence>
<dbReference type="SUPFAM" id="SSF88659">
    <property type="entry name" value="Sigma3 and sigma4 domains of RNA polymerase sigma factors"/>
    <property type="match status" value="1"/>
</dbReference>
<dbReference type="Proteomes" id="UP000054307">
    <property type="component" value="Unassembled WGS sequence"/>
</dbReference>
<dbReference type="InterPro" id="IPR013324">
    <property type="entry name" value="RNA_pol_sigma_r3/r4-like"/>
</dbReference>
<dbReference type="GeneID" id="43496657"/>
<protein>
    <recommendedName>
        <fullName evidence="2">UPF0251 protein XD40_0497</fullName>
    </recommendedName>
</protein>
<dbReference type="Gene3D" id="1.10.10.10">
    <property type="entry name" value="Winged helix-like DNA-binding domain superfamily/Winged helix DNA-binding domain"/>
    <property type="match status" value="1"/>
</dbReference>
<evidence type="ECO:0000256" key="1">
    <source>
        <dbReference type="ARBA" id="ARBA00009350"/>
    </source>
</evidence>
<dbReference type="NCBIfam" id="NF003257">
    <property type="entry name" value="PRK04217.1"/>
    <property type="match status" value="1"/>
</dbReference>
<reference evidence="5 6" key="2">
    <citation type="journal article" date="2015" name="MBio">
        <title>Genome-Resolved Metagenomic Analysis Reveals Roles for Candidate Phyla and Other Microbial Community Members in Biogeochemical Transformations in Oil Reservoirs.</title>
        <authorList>
            <person name="Hu P."/>
            <person name="Tom L."/>
            <person name="Singh A."/>
            <person name="Thomas B.C."/>
            <person name="Baker B.J."/>
            <person name="Piceno Y.M."/>
            <person name="Andersen G.L."/>
            <person name="Banfield J.F."/>
        </authorList>
    </citation>
    <scope>NUCLEOTIDE SEQUENCE [LARGE SCALE GENOMIC DNA]</scope>
</reference>
<evidence type="ECO:0000313" key="4">
    <source>
        <dbReference type="EMBL" id="KUK07528.1"/>
    </source>
</evidence>
<dbReference type="InterPro" id="IPR036388">
    <property type="entry name" value="WH-like_DNA-bd_sf"/>
</dbReference>
<comment type="caution">
    <text evidence="3">The sequence shown here is derived from an EMBL/GenBank/DDBJ whole genome shotgun (WGS) entry which is preliminary data.</text>
</comment>
<reference evidence="3" key="1">
    <citation type="journal article" date="2015" name="MBio">
        <title>Genome-resolved metagenomic analysis reveals roles for candidate phyla and other microbial community members in biogeochemical transformations in oil reservoirs.</title>
        <authorList>
            <person name="Hu P."/>
            <person name="Tom L."/>
            <person name="Singh A."/>
            <person name="Thomas B.C."/>
            <person name="Baker B.J."/>
            <person name="Piceno Y.M."/>
            <person name="Andersen G.L."/>
            <person name="Banfield J.F."/>
        </authorList>
    </citation>
    <scope>NUCLEOTIDE SEQUENCE [LARGE SCALE GENOMIC DNA]</scope>
    <source>
        <strain evidence="4">49_2300</strain>
        <strain evidence="3">49_95</strain>
    </source>
</reference>
<evidence type="ECO:0000313" key="5">
    <source>
        <dbReference type="Proteomes" id="UP000054015"/>
    </source>
</evidence>
<accession>A0A101DEY5</accession>
<dbReference type="PANTHER" id="PTHR37478">
    <property type="match status" value="1"/>
</dbReference>
<dbReference type="RefSeq" id="WP_010878169.1">
    <property type="nucleotide sequence ID" value="NZ_FJNF01000111.1"/>
</dbReference>
<evidence type="ECO:0000313" key="6">
    <source>
        <dbReference type="Proteomes" id="UP000054307"/>
    </source>
</evidence>
<dbReference type="SMR" id="A0A101DEY5"/>
<dbReference type="AlphaFoldDB" id="A0A101DEY5"/>
<dbReference type="Pfam" id="PF02001">
    <property type="entry name" value="DUF134"/>
    <property type="match status" value="1"/>
</dbReference>
<dbReference type="PANTHER" id="PTHR37478:SF2">
    <property type="entry name" value="UPF0251 PROTEIN TK0562"/>
    <property type="match status" value="1"/>
</dbReference>
<comment type="similarity">
    <text evidence="1 2">Belongs to the UPF0251 family.</text>
</comment>
<dbReference type="Proteomes" id="UP000054015">
    <property type="component" value="Unassembled WGS sequence"/>
</dbReference>
<dbReference type="InterPro" id="IPR002852">
    <property type="entry name" value="UPF0251"/>
</dbReference>
<evidence type="ECO:0000256" key="2">
    <source>
        <dbReference type="HAMAP-Rule" id="MF_00674"/>
    </source>
</evidence>
<name>A0A101DEY5_ARCFL</name>
<organism evidence="3 6">
    <name type="scientific">Archaeoglobus fulgidus</name>
    <dbReference type="NCBI Taxonomy" id="2234"/>
    <lineage>
        <taxon>Archaea</taxon>
        <taxon>Methanobacteriati</taxon>
        <taxon>Methanobacteriota</taxon>
        <taxon>Archaeoglobi</taxon>
        <taxon>Archaeoglobales</taxon>
        <taxon>Archaeoglobaceae</taxon>
        <taxon>Archaeoglobus</taxon>
    </lineage>
</organism>
<sequence>MFRWRKGKCRGRKLRDIYISGLPAVRAMIPEPGTGKKPVAINLAEAEALRLVDYEEMSFDDAAAKMGVSKATVWRLVNAARKKMAKAVFEGRAILITKGGELERL</sequence>
<gene>
    <name evidence="3" type="ORF">XD40_0497</name>
    <name evidence="4" type="ORF">XD48_0182</name>
</gene>
<dbReference type="PATRIC" id="fig|2234.6.peg.770"/>
<dbReference type="EMBL" id="LGEQ01000006">
    <property type="protein sequence ID" value="KUJ94253.1"/>
    <property type="molecule type" value="Genomic_DNA"/>
</dbReference>